<dbReference type="GO" id="GO:0035197">
    <property type="term" value="F:siRNA binding"/>
    <property type="evidence" value="ECO:0007669"/>
    <property type="project" value="TreeGrafter"/>
</dbReference>
<reference evidence="4" key="2">
    <citation type="submission" date="2020-03" db="EMBL/GenBank/DDBJ databases">
        <authorList>
            <consortium name="Environmental Genome Science Research Promotion Project"/>
            <person name="Nakajima N."/>
            <person name="Onuma M."/>
            <person name="Endoh D."/>
        </authorList>
    </citation>
    <scope>NUCLEOTIDE SEQUENCE</scope>
</reference>
<dbReference type="GO" id="GO:0005634">
    <property type="term" value="C:nucleus"/>
    <property type="evidence" value="ECO:0007669"/>
    <property type="project" value="TreeGrafter"/>
</dbReference>
<dbReference type="AlphaFoldDB" id="A0A6G1R329"/>
<dbReference type="EMBL" id="ICPP01000731">
    <property type="protein sequence ID" value="LAC33375.1"/>
    <property type="molecule type" value="Transcribed_RNA"/>
</dbReference>
<dbReference type="InterPro" id="IPR014720">
    <property type="entry name" value="dsRBD_dom"/>
</dbReference>
<accession>A0A6G1R329</accession>
<name>A0A6G1R329_9GRUI</name>
<evidence type="ECO:0000256" key="2">
    <source>
        <dbReference type="PROSITE-ProRule" id="PRU00266"/>
    </source>
</evidence>
<evidence type="ECO:0000256" key="1">
    <source>
        <dbReference type="ARBA" id="ARBA00022884"/>
    </source>
</evidence>
<feature type="domain" description="DRBM" evidence="3">
    <location>
        <begin position="4"/>
        <end position="72"/>
    </location>
</feature>
<feature type="domain" description="DRBM" evidence="3">
    <location>
        <begin position="100"/>
        <end position="168"/>
    </location>
</feature>
<dbReference type="GO" id="GO:0016301">
    <property type="term" value="F:kinase activity"/>
    <property type="evidence" value="ECO:0007669"/>
    <property type="project" value="UniProtKB-KW"/>
</dbReference>
<keyword evidence="4" id="KW-0396">Initiation factor</keyword>
<dbReference type="InterPro" id="IPR051247">
    <property type="entry name" value="RLC_Component"/>
</dbReference>
<dbReference type="PANTHER" id="PTHR46205">
    <property type="entry name" value="LOQUACIOUS, ISOFORM B"/>
    <property type="match status" value="1"/>
</dbReference>
<evidence type="ECO:0000313" key="4">
    <source>
        <dbReference type="EMBL" id="LAC33375.1"/>
    </source>
</evidence>
<protein>
    <submittedName>
        <fullName evidence="4">Eukaryotic translation initiation factor 2 alpha kinase 2</fullName>
    </submittedName>
</protein>
<keyword evidence="4" id="KW-0808">Transferase</keyword>
<keyword evidence="1 2" id="KW-0694">RNA-binding</keyword>
<dbReference type="GO" id="GO:0003743">
    <property type="term" value="F:translation initiation factor activity"/>
    <property type="evidence" value="ECO:0007669"/>
    <property type="project" value="UniProtKB-KW"/>
</dbReference>
<dbReference type="Pfam" id="PF00035">
    <property type="entry name" value="dsrm"/>
    <property type="match status" value="2"/>
</dbReference>
<organism evidence="4">
    <name type="scientific">Hypotaenidia okinawae</name>
    <dbReference type="NCBI Taxonomy" id="2861861"/>
    <lineage>
        <taxon>Eukaryota</taxon>
        <taxon>Metazoa</taxon>
        <taxon>Chordata</taxon>
        <taxon>Craniata</taxon>
        <taxon>Vertebrata</taxon>
        <taxon>Euteleostomi</taxon>
        <taxon>Archelosauria</taxon>
        <taxon>Archosauria</taxon>
        <taxon>Dinosauria</taxon>
        <taxon>Saurischia</taxon>
        <taxon>Theropoda</taxon>
        <taxon>Coelurosauria</taxon>
        <taxon>Aves</taxon>
        <taxon>Neognathae</taxon>
        <taxon>Neoaves</taxon>
        <taxon>Gruiformes</taxon>
        <taxon>Rallidae</taxon>
        <taxon>Hypotaenidia</taxon>
    </lineage>
</organism>
<sequence>MDRECMDKINRYCQKQKLTLVYATVDMDGPPHNRMFTVVVKINDQEYGTGTGKNKKEANAMAAKKTWEMIEKQAESPSDVQGAELMTSPVALSPESPSVDYVSQLDAYSQKKMYKVDYHNRMHSGADGTPLYYFSCTISGVLYGTGTGASPTAAKQAAAKQGLEKLNQEQDLTVCATFSPKPEV</sequence>
<dbReference type="PROSITE" id="PS50137">
    <property type="entry name" value="DS_RBD"/>
    <property type="match status" value="2"/>
</dbReference>
<dbReference type="GO" id="GO:0030422">
    <property type="term" value="P:siRNA processing"/>
    <property type="evidence" value="ECO:0007669"/>
    <property type="project" value="TreeGrafter"/>
</dbReference>
<dbReference type="InterPro" id="IPR044452">
    <property type="entry name" value="EIF2AK2_DSRM_1"/>
</dbReference>
<dbReference type="Gene3D" id="3.30.160.20">
    <property type="match status" value="2"/>
</dbReference>
<evidence type="ECO:0000259" key="3">
    <source>
        <dbReference type="PROSITE" id="PS50137"/>
    </source>
</evidence>
<dbReference type="SMART" id="SM00358">
    <property type="entry name" value="DSRM"/>
    <property type="match status" value="2"/>
</dbReference>
<dbReference type="GO" id="GO:0070920">
    <property type="term" value="P:regulation of regulatory ncRNA processing"/>
    <property type="evidence" value="ECO:0007669"/>
    <property type="project" value="TreeGrafter"/>
</dbReference>
<keyword evidence="4" id="KW-0648">Protein biosynthesis</keyword>
<keyword evidence="4" id="KW-0418">Kinase</keyword>
<dbReference type="GO" id="GO:0005737">
    <property type="term" value="C:cytoplasm"/>
    <property type="evidence" value="ECO:0007669"/>
    <property type="project" value="TreeGrafter"/>
</dbReference>
<dbReference type="GO" id="GO:0016442">
    <property type="term" value="C:RISC complex"/>
    <property type="evidence" value="ECO:0007669"/>
    <property type="project" value="TreeGrafter"/>
</dbReference>
<dbReference type="PANTHER" id="PTHR46205:SF3">
    <property type="entry name" value="LOQUACIOUS, ISOFORM B"/>
    <property type="match status" value="1"/>
</dbReference>
<dbReference type="CDD" id="cd19903">
    <property type="entry name" value="DSRM_EIF2AK2_rpt1"/>
    <property type="match status" value="1"/>
</dbReference>
<dbReference type="GO" id="GO:0003725">
    <property type="term" value="F:double-stranded RNA binding"/>
    <property type="evidence" value="ECO:0007669"/>
    <property type="project" value="InterPro"/>
</dbReference>
<proteinExistence type="predicted"/>
<reference evidence="4" key="1">
    <citation type="submission" date="2020-03" db="EMBL/GenBank/DDBJ databases">
        <title>Okinawa Rail whole genome shotgun sequence.</title>
        <authorList>
            <person name="Nakajima N."/>
            <person name="Onuma M."/>
            <person name="Endoh D."/>
        </authorList>
    </citation>
    <scope>NUCLEOTIDE SEQUENCE</scope>
</reference>
<dbReference type="GO" id="GO:0070578">
    <property type="term" value="C:RISC-loading complex"/>
    <property type="evidence" value="ECO:0007669"/>
    <property type="project" value="TreeGrafter"/>
</dbReference>
<dbReference type="SUPFAM" id="SSF54768">
    <property type="entry name" value="dsRNA-binding domain-like"/>
    <property type="match status" value="2"/>
</dbReference>